<dbReference type="FunFam" id="2.40.30.30:FF:000003">
    <property type="entry name" value="Riboflavin biosynthesis protein"/>
    <property type="match status" value="1"/>
</dbReference>
<dbReference type="FunFam" id="3.40.50.620:FF:000021">
    <property type="entry name" value="Riboflavin biosynthesis protein"/>
    <property type="match status" value="1"/>
</dbReference>
<dbReference type="InterPro" id="IPR015865">
    <property type="entry name" value="Riboflavin_kinase_bac/euk"/>
</dbReference>
<comment type="similarity">
    <text evidence="3">Belongs to the RibF family.</text>
</comment>
<dbReference type="UniPathway" id="UPA00277">
    <property type="reaction ID" value="UER00407"/>
</dbReference>
<dbReference type="GO" id="GO:0006747">
    <property type="term" value="P:FAD biosynthetic process"/>
    <property type="evidence" value="ECO:0007669"/>
    <property type="project" value="UniProtKB-UniPathway"/>
</dbReference>
<dbReference type="GO" id="GO:0009231">
    <property type="term" value="P:riboflavin biosynthetic process"/>
    <property type="evidence" value="ECO:0007669"/>
    <property type="project" value="InterPro"/>
</dbReference>
<dbReference type="InterPro" id="IPR014729">
    <property type="entry name" value="Rossmann-like_a/b/a_fold"/>
</dbReference>
<protein>
    <recommendedName>
        <fullName evidence="6">Bifunctional riboflavin kinase/FMN adenylyltransferase</fullName>
        <ecNumber evidence="4">2.7.1.26</ecNumber>
        <ecNumber evidence="5">2.7.7.2</ecNumber>
    </recommendedName>
</protein>
<dbReference type="InterPro" id="IPR023465">
    <property type="entry name" value="Riboflavin_kinase_dom_sf"/>
</dbReference>
<dbReference type="NCBIfam" id="NF004162">
    <property type="entry name" value="PRK05627.1-5"/>
    <property type="match status" value="1"/>
</dbReference>
<evidence type="ECO:0000256" key="15">
    <source>
        <dbReference type="ARBA" id="ARBA00023268"/>
    </source>
</evidence>
<dbReference type="Gene3D" id="2.40.30.30">
    <property type="entry name" value="Riboflavin kinase-like"/>
    <property type="match status" value="1"/>
</dbReference>
<dbReference type="EMBL" id="UOFE01000034">
    <property type="protein sequence ID" value="VAW53298.1"/>
    <property type="molecule type" value="Genomic_DNA"/>
</dbReference>
<dbReference type="Pfam" id="PF06574">
    <property type="entry name" value="FAD_syn"/>
    <property type="match status" value="1"/>
</dbReference>
<evidence type="ECO:0000256" key="10">
    <source>
        <dbReference type="ARBA" id="ARBA00022695"/>
    </source>
</evidence>
<dbReference type="NCBIfam" id="NF004160">
    <property type="entry name" value="PRK05627.1-3"/>
    <property type="match status" value="1"/>
</dbReference>
<evidence type="ECO:0000256" key="1">
    <source>
        <dbReference type="ARBA" id="ARBA00004726"/>
    </source>
</evidence>
<sequence length="315" mass="35800">MHVIRGTHNCQQQHQNGVLTIGNFDGLHLGHQKMLEQLQSEAERLNTHRCLMTFEPLPREFFTKGKATAARLMNRGEKIRTLAAFKPAIRPEFLLFLNFNQSLASMSAATFIENVLVKKLQIQSVIIGDDFRFGCDRQGDFKLLQTFGEKHQFSVTSIQSHCLEDQRVSSSLIRDALASDQLSLADKMLGRPYTICGHVSHGDKRGRTIGFPTANIHLRRAETPLKGVYSVTMHSQKHGDVAGIANLGRRPTVNGERVQLEVHLFDFNQDIYGEQVCVSFQHKIRDEKKFESFDDLKNQIKLDCNQAKERLEVNN</sequence>
<dbReference type="SUPFAM" id="SSF82114">
    <property type="entry name" value="Riboflavin kinase-like"/>
    <property type="match status" value="1"/>
</dbReference>
<dbReference type="UniPathway" id="UPA00276">
    <property type="reaction ID" value="UER00406"/>
</dbReference>
<dbReference type="GO" id="GO:0005524">
    <property type="term" value="F:ATP binding"/>
    <property type="evidence" value="ECO:0007669"/>
    <property type="project" value="UniProtKB-KW"/>
</dbReference>
<accession>A0A3B0WBF4</accession>
<keyword evidence="10 17" id="KW-0548">Nucleotidyltransferase</keyword>
<dbReference type="GO" id="GO:0008531">
    <property type="term" value="F:riboflavin kinase activity"/>
    <property type="evidence" value="ECO:0007669"/>
    <property type="project" value="UniProtKB-EC"/>
</dbReference>
<evidence type="ECO:0000259" key="16">
    <source>
        <dbReference type="SMART" id="SM00904"/>
    </source>
</evidence>
<evidence type="ECO:0000256" key="9">
    <source>
        <dbReference type="ARBA" id="ARBA00022679"/>
    </source>
</evidence>
<keyword evidence="11" id="KW-0547">Nucleotide-binding</keyword>
<keyword evidence="13" id="KW-0274">FAD</keyword>
<dbReference type="Gene3D" id="3.40.50.620">
    <property type="entry name" value="HUPs"/>
    <property type="match status" value="1"/>
</dbReference>
<keyword evidence="7" id="KW-0285">Flavoprotein</keyword>
<evidence type="ECO:0000256" key="4">
    <source>
        <dbReference type="ARBA" id="ARBA00012105"/>
    </source>
</evidence>
<keyword evidence="8" id="KW-0288">FMN</keyword>
<evidence type="ECO:0000256" key="2">
    <source>
        <dbReference type="ARBA" id="ARBA00005201"/>
    </source>
</evidence>
<dbReference type="CDD" id="cd02064">
    <property type="entry name" value="FAD_synthetase_N"/>
    <property type="match status" value="1"/>
</dbReference>
<evidence type="ECO:0000256" key="8">
    <source>
        <dbReference type="ARBA" id="ARBA00022643"/>
    </source>
</evidence>
<reference evidence="17" key="1">
    <citation type="submission" date="2018-06" db="EMBL/GenBank/DDBJ databases">
        <authorList>
            <person name="Zhirakovskaya E."/>
        </authorList>
    </citation>
    <scope>NUCLEOTIDE SEQUENCE</scope>
</reference>
<dbReference type="EC" id="2.7.7.2" evidence="5"/>
<keyword evidence="15" id="KW-0511">Multifunctional enzyme</keyword>
<evidence type="ECO:0000256" key="12">
    <source>
        <dbReference type="ARBA" id="ARBA00022777"/>
    </source>
</evidence>
<dbReference type="PANTHER" id="PTHR22749:SF6">
    <property type="entry name" value="RIBOFLAVIN KINASE"/>
    <property type="match status" value="1"/>
</dbReference>
<feature type="domain" description="Riboflavin kinase" evidence="16">
    <location>
        <begin position="188"/>
        <end position="312"/>
    </location>
</feature>
<dbReference type="NCBIfam" id="TIGR00083">
    <property type="entry name" value="ribF"/>
    <property type="match status" value="1"/>
</dbReference>
<dbReference type="NCBIfam" id="NF004159">
    <property type="entry name" value="PRK05627.1-2"/>
    <property type="match status" value="1"/>
</dbReference>
<evidence type="ECO:0000256" key="14">
    <source>
        <dbReference type="ARBA" id="ARBA00022840"/>
    </source>
</evidence>
<dbReference type="InterPro" id="IPR015864">
    <property type="entry name" value="FAD_synthase"/>
</dbReference>
<evidence type="ECO:0000256" key="11">
    <source>
        <dbReference type="ARBA" id="ARBA00022741"/>
    </source>
</evidence>
<evidence type="ECO:0000256" key="6">
    <source>
        <dbReference type="ARBA" id="ARBA00018483"/>
    </source>
</evidence>
<evidence type="ECO:0000256" key="3">
    <source>
        <dbReference type="ARBA" id="ARBA00010214"/>
    </source>
</evidence>
<dbReference type="GO" id="GO:0003919">
    <property type="term" value="F:FMN adenylyltransferase activity"/>
    <property type="evidence" value="ECO:0007669"/>
    <property type="project" value="UniProtKB-EC"/>
</dbReference>
<dbReference type="PIRSF" id="PIRSF004491">
    <property type="entry name" value="FAD_Synth"/>
    <property type="match status" value="1"/>
</dbReference>
<dbReference type="NCBIfam" id="NF004163">
    <property type="entry name" value="PRK05627.1-6"/>
    <property type="match status" value="1"/>
</dbReference>
<name>A0A3B0WBF4_9ZZZZ</name>
<dbReference type="SUPFAM" id="SSF52374">
    <property type="entry name" value="Nucleotidylyl transferase"/>
    <property type="match status" value="1"/>
</dbReference>
<keyword evidence="14" id="KW-0067">ATP-binding</keyword>
<evidence type="ECO:0000313" key="17">
    <source>
        <dbReference type="EMBL" id="VAW53298.1"/>
    </source>
</evidence>
<dbReference type="NCBIfam" id="TIGR00125">
    <property type="entry name" value="cyt_tran_rel"/>
    <property type="match status" value="1"/>
</dbReference>
<dbReference type="AlphaFoldDB" id="A0A3B0WBF4"/>
<dbReference type="EC" id="2.7.1.26" evidence="4"/>
<gene>
    <name evidence="17" type="ORF">MNBD_GAMMA05-286</name>
</gene>
<evidence type="ECO:0000256" key="5">
    <source>
        <dbReference type="ARBA" id="ARBA00012393"/>
    </source>
</evidence>
<dbReference type="InterPro" id="IPR002606">
    <property type="entry name" value="Riboflavin_kinase_bac"/>
</dbReference>
<dbReference type="InterPro" id="IPR023468">
    <property type="entry name" value="Riboflavin_kinase"/>
</dbReference>
<dbReference type="PANTHER" id="PTHR22749">
    <property type="entry name" value="RIBOFLAVIN KINASE/FMN ADENYLYLTRANSFERASE"/>
    <property type="match status" value="1"/>
</dbReference>
<comment type="pathway">
    <text evidence="1">Cofactor biosynthesis; FAD biosynthesis; FAD from FMN: step 1/1.</text>
</comment>
<evidence type="ECO:0000256" key="7">
    <source>
        <dbReference type="ARBA" id="ARBA00022630"/>
    </source>
</evidence>
<organism evidence="17">
    <name type="scientific">hydrothermal vent metagenome</name>
    <dbReference type="NCBI Taxonomy" id="652676"/>
    <lineage>
        <taxon>unclassified sequences</taxon>
        <taxon>metagenomes</taxon>
        <taxon>ecological metagenomes</taxon>
    </lineage>
</organism>
<dbReference type="GO" id="GO:0009398">
    <property type="term" value="P:FMN biosynthetic process"/>
    <property type="evidence" value="ECO:0007669"/>
    <property type="project" value="UniProtKB-UniPathway"/>
</dbReference>
<dbReference type="InterPro" id="IPR004821">
    <property type="entry name" value="Cyt_trans-like"/>
</dbReference>
<proteinExistence type="inferred from homology"/>
<dbReference type="Pfam" id="PF01687">
    <property type="entry name" value="Flavokinase"/>
    <property type="match status" value="1"/>
</dbReference>
<keyword evidence="9 17" id="KW-0808">Transferase</keyword>
<comment type="pathway">
    <text evidence="2">Cofactor biosynthesis; FMN biosynthesis; FMN from riboflavin (ATP route): step 1/1.</text>
</comment>
<keyword evidence="12 17" id="KW-0418">Kinase</keyword>
<dbReference type="SMART" id="SM00904">
    <property type="entry name" value="Flavokinase"/>
    <property type="match status" value="1"/>
</dbReference>
<evidence type="ECO:0000256" key="13">
    <source>
        <dbReference type="ARBA" id="ARBA00022827"/>
    </source>
</evidence>